<reference evidence="2" key="1">
    <citation type="journal article" date="2017" name="Proc. Natl. Acad. Sci. U.S.A.">
        <title>Simulation of Deepwater Horizon oil plume reveals substrate specialization within a complex community of hydrocarbon degraders.</title>
        <authorList>
            <person name="Hu P."/>
            <person name="Dubinsky E.A."/>
            <person name="Probst A.J."/>
            <person name="Wang J."/>
            <person name="Sieber C.M.K."/>
            <person name="Tom L.M."/>
            <person name="Gardinali P."/>
            <person name="Banfield J.F."/>
            <person name="Atlas R.M."/>
            <person name="Andersen G.L."/>
        </authorList>
    </citation>
    <scope>NUCLEOTIDE SEQUENCE [LARGE SCALE GENOMIC DNA]</scope>
</reference>
<dbReference type="EMBL" id="MABE01000140">
    <property type="protein sequence ID" value="OUS41141.1"/>
    <property type="molecule type" value="Genomic_DNA"/>
</dbReference>
<comment type="caution">
    <text evidence="1">The sequence shown here is derived from an EMBL/GenBank/DDBJ whole genome shotgun (WGS) entry which is preliminary data.</text>
</comment>
<organism evidence="1 2">
    <name type="scientific">Oleispira antarctica</name>
    <dbReference type="NCBI Taxonomy" id="188908"/>
    <lineage>
        <taxon>Bacteria</taxon>
        <taxon>Pseudomonadati</taxon>
        <taxon>Pseudomonadota</taxon>
        <taxon>Gammaproteobacteria</taxon>
        <taxon>Oceanospirillales</taxon>
        <taxon>Oceanospirillaceae</taxon>
        <taxon>Oleispira</taxon>
    </lineage>
</organism>
<evidence type="ECO:0000313" key="1">
    <source>
        <dbReference type="EMBL" id="OUS41141.1"/>
    </source>
</evidence>
<gene>
    <name evidence="1" type="ORF">A9R00_02430</name>
</gene>
<protein>
    <submittedName>
        <fullName evidence="1">Uncharacterized protein</fullName>
    </submittedName>
</protein>
<proteinExistence type="predicted"/>
<evidence type="ECO:0000313" key="2">
    <source>
        <dbReference type="Proteomes" id="UP000227088"/>
    </source>
</evidence>
<sequence length="59" mass="7064">MKVKRASNINSGLPTLHWWDFKFSFLEHQPAKFKQINVYSSEYHFGTYSIILPIYSRKL</sequence>
<name>A0A1Y5HV20_OLEAN</name>
<accession>A0A1Y5HV20</accession>
<dbReference type="AlphaFoldDB" id="A0A1Y5HV20"/>
<dbReference type="Proteomes" id="UP000227088">
    <property type="component" value="Unassembled WGS sequence"/>
</dbReference>